<dbReference type="RefSeq" id="WP_006677794.1">
    <property type="nucleotide sequence ID" value="NZ_AHKH01000045.1"/>
</dbReference>
<gene>
    <name evidence="4" type="ORF">PDENDC454_16523</name>
</gene>
<evidence type="ECO:0000259" key="3">
    <source>
        <dbReference type="PROSITE" id="PS50893"/>
    </source>
</evidence>
<feature type="domain" description="ABC transporter" evidence="3">
    <location>
        <begin position="4"/>
        <end position="232"/>
    </location>
</feature>
<dbReference type="InterPro" id="IPR003439">
    <property type="entry name" value="ABC_transporter-like_ATP-bd"/>
</dbReference>
<sequence length="234" mass="26064">MQQVVLKNISKQFKNSTIFKDINLIVGKGKSVAIKGKSGVGKSTLLNIFAGLEKPTSGQYFFDGEDLSQMDLSGLSDVRRRKIGYISQYSPMIPKLTVLENIVVPLWFEKARGDKNVITRRIEKISQLFEINHLLNYKIEKLSGGEIQRVGIIRSLIKEPQLIVADEPTGALDDETAFIILTCLNDLKKNGVSIIVATHNQMVAQHCDEVYQLTKEGLIPETVSSLPVNVSDTY</sequence>
<dbReference type="PANTHER" id="PTHR24220:SF86">
    <property type="entry name" value="ABC TRANSPORTER ABCH.1"/>
    <property type="match status" value="1"/>
</dbReference>
<dbReference type="AlphaFoldDB" id="H3SID1"/>
<evidence type="ECO:0000256" key="2">
    <source>
        <dbReference type="ARBA" id="ARBA00022840"/>
    </source>
</evidence>
<dbReference type="GO" id="GO:0016887">
    <property type="term" value="F:ATP hydrolysis activity"/>
    <property type="evidence" value="ECO:0007669"/>
    <property type="project" value="InterPro"/>
</dbReference>
<reference evidence="4 5" key="1">
    <citation type="journal article" date="2012" name="J. Bacteriol.">
        <title>Genome Sequence of the Pattern-Forming Social Bacterium Paenibacillus dendritiformis C454 Chiral Morphotype.</title>
        <authorList>
            <person name="Sirota-Madi A."/>
            <person name="Olender T."/>
            <person name="Helman Y."/>
            <person name="Brainis I."/>
            <person name="Finkelshtein A."/>
            <person name="Roth D."/>
            <person name="Hagai E."/>
            <person name="Leshkowitz D."/>
            <person name="Brodsky L."/>
            <person name="Galatenko V."/>
            <person name="Nikolaev V."/>
            <person name="Gutnick D.L."/>
            <person name="Lancet D."/>
            <person name="Ben-Jacob E."/>
        </authorList>
    </citation>
    <scope>NUCLEOTIDE SEQUENCE [LARGE SCALE GENOMIC DNA]</scope>
    <source>
        <strain evidence="4 5">C454</strain>
    </source>
</reference>
<evidence type="ECO:0000256" key="1">
    <source>
        <dbReference type="ARBA" id="ARBA00022741"/>
    </source>
</evidence>
<dbReference type="InterPro" id="IPR003593">
    <property type="entry name" value="AAA+_ATPase"/>
</dbReference>
<dbReference type="PANTHER" id="PTHR24220">
    <property type="entry name" value="IMPORT ATP-BINDING PROTEIN"/>
    <property type="match status" value="1"/>
</dbReference>
<dbReference type="PROSITE" id="PS50893">
    <property type="entry name" value="ABC_TRANSPORTER_2"/>
    <property type="match status" value="1"/>
</dbReference>
<dbReference type="InterPro" id="IPR017871">
    <property type="entry name" value="ABC_transporter-like_CS"/>
</dbReference>
<comment type="caution">
    <text evidence="4">The sequence shown here is derived from an EMBL/GenBank/DDBJ whole genome shotgun (WGS) entry which is preliminary data.</text>
</comment>
<organism evidence="4 5">
    <name type="scientific">Paenibacillus dendritiformis C454</name>
    <dbReference type="NCBI Taxonomy" id="1131935"/>
    <lineage>
        <taxon>Bacteria</taxon>
        <taxon>Bacillati</taxon>
        <taxon>Bacillota</taxon>
        <taxon>Bacilli</taxon>
        <taxon>Bacillales</taxon>
        <taxon>Paenibacillaceae</taxon>
        <taxon>Paenibacillus</taxon>
    </lineage>
</organism>
<dbReference type="InterPro" id="IPR027417">
    <property type="entry name" value="P-loop_NTPase"/>
</dbReference>
<dbReference type="Proteomes" id="UP000003900">
    <property type="component" value="Unassembled WGS sequence"/>
</dbReference>
<keyword evidence="1" id="KW-0547">Nucleotide-binding</keyword>
<dbReference type="InterPro" id="IPR015854">
    <property type="entry name" value="ABC_transpr_LolD-like"/>
</dbReference>
<dbReference type="Pfam" id="PF00005">
    <property type="entry name" value="ABC_tran"/>
    <property type="match status" value="1"/>
</dbReference>
<evidence type="ECO:0000313" key="5">
    <source>
        <dbReference type="Proteomes" id="UP000003900"/>
    </source>
</evidence>
<dbReference type="PROSITE" id="PS00211">
    <property type="entry name" value="ABC_TRANSPORTER_1"/>
    <property type="match status" value="1"/>
</dbReference>
<protein>
    <submittedName>
        <fullName evidence="4">Peptide ABC transporter ATPase</fullName>
    </submittedName>
</protein>
<dbReference type="GO" id="GO:0005524">
    <property type="term" value="F:ATP binding"/>
    <property type="evidence" value="ECO:0007669"/>
    <property type="project" value="UniProtKB-KW"/>
</dbReference>
<dbReference type="GO" id="GO:0005886">
    <property type="term" value="C:plasma membrane"/>
    <property type="evidence" value="ECO:0007669"/>
    <property type="project" value="TreeGrafter"/>
</dbReference>
<dbReference type="STRING" id="1131935.PDENDC454_16523"/>
<dbReference type="OrthoDB" id="9791546at2"/>
<dbReference type="SUPFAM" id="SSF52540">
    <property type="entry name" value="P-loop containing nucleoside triphosphate hydrolases"/>
    <property type="match status" value="1"/>
</dbReference>
<accession>H3SID1</accession>
<dbReference type="SMART" id="SM00382">
    <property type="entry name" value="AAA"/>
    <property type="match status" value="1"/>
</dbReference>
<evidence type="ECO:0000313" key="4">
    <source>
        <dbReference type="EMBL" id="EHQ61189.1"/>
    </source>
</evidence>
<keyword evidence="5" id="KW-1185">Reference proteome</keyword>
<dbReference type="Gene3D" id="3.40.50.300">
    <property type="entry name" value="P-loop containing nucleotide triphosphate hydrolases"/>
    <property type="match status" value="1"/>
</dbReference>
<dbReference type="EMBL" id="AHKH01000045">
    <property type="protein sequence ID" value="EHQ61189.1"/>
    <property type="molecule type" value="Genomic_DNA"/>
</dbReference>
<proteinExistence type="predicted"/>
<keyword evidence="2" id="KW-0067">ATP-binding</keyword>
<name>H3SID1_9BACL</name>
<dbReference type="GO" id="GO:0022857">
    <property type="term" value="F:transmembrane transporter activity"/>
    <property type="evidence" value="ECO:0007669"/>
    <property type="project" value="TreeGrafter"/>
</dbReference>